<reference evidence="2 3" key="1">
    <citation type="journal article" date="2009" name="Science">
        <title>Green evolution and dynamic adaptations revealed by genomes of the marine picoeukaryotes Micromonas.</title>
        <authorList>
            <person name="Worden A.Z."/>
            <person name="Lee J.H."/>
            <person name="Mock T."/>
            <person name="Rouze P."/>
            <person name="Simmons M.P."/>
            <person name="Aerts A.L."/>
            <person name="Allen A.E."/>
            <person name="Cuvelier M.L."/>
            <person name="Derelle E."/>
            <person name="Everett M.V."/>
            <person name="Foulon E."/>
            <person name="Grimwood J."/>
            <person name="Gundlach H."/>
            <person name="Henrissat B."/>
            <person name="Napoli C."/>
            <person name="McDonald S.M."/>
            <person name="Parker M.S."/>
            <person name="Rombauts S."/>
            <person name="Salamov A."/>
            <person name="Von Dassow P."/>
            <person name="Badger J.H."/>
            <person name="Coutinho P.M."/>
            <person name="Demir E."/>
            <person name="Dubchak I."/>
            <person name="Gentemann C."/>
            <person name="Eikrem W."/>
            <person name="Gready J.E."/>
            <person name="John U."/>
            <person name="Lanier W."/>
            <person name="Lindquist E.A."/>
            <person name="Lucas S."/>
            <person name="Mayer K.F."/>
            <person name="Moreau H."/>
            <person name="Not F."/>
            <person name="Otillar R."/>
            <person name="Panaud O."/>
            <person name="Pangilinan J."/>
            <person name="Paulsen I."/>
            <person name="Piegu B."/>
            <person name="Poliakov A."/>
            <person name="Robbens S."/>
            <person name="Schmutz J."/>
            <person name="Toulza E."/>
            <person name="Wyss T."/>
            <person name="Zelensky A."/>
            <person name="Zhou K."/>
            <person name="Armbrust E.V."/>
            <person name="Bhattacharya D."/>
            <person name="Goodenough U.W."/>
            <person name="Van de Peer Y."/>
            <person name="Grigoriev I.V."/>
        </authorList>
    </citation>
    <scope>NUCLEOTIDE SEQUENCE [LARGE SCALE GENOMIC DNA]</scope>
    <source>
        <strain evidence="2 3">CCMP1545</strain>
    </source>
</reference>
<dbReference type="AlphaFoldDB" id="C1MP74"/>
<feature type="region of interest" description="Disordered" evidence="1">
    <location>
        <begin position="133"/>
        <end position="158"/>
    </location>
</feature>
<dbReference type="RefSeq" id="XP_003056772.1">
    <property type="nucleotide sequence ID" value="XM_003056726.1"/>
</dbReference>
<dbReference type="KEGG" id="mpp:MICPUCDRAFT_56171"/>
<dbReference type="OMA" id="CASAMCE"/>
<dbReference type="OrthoDB" id="497431at2759"/>
<evidence type="ECO:0000313" key="2">
    <source>
        <dbReference type="EMBL" id="EEH58417.1"/>
    </source>
</evidence>
<name>C1MP74_MICPC</name>
<organism evidence="3">
    <name type="scientific">Micromonas pusilla (strain CCMP1545)</name>
    <name type="common">Picoplanktonic green alga</name>
    <dbReference type="NCBI Taxonomy" id="564608"/>
    <lineage>
        <taxon>Eukaryota</taxon>
        <taxon>Viridiplantae</taxon>
        <taxon>Chlorophyta</taxon>
        <taxon>Mamiellophyceae</taxon>
        <taxon>Mamiellales</taxon>
        <taxon>Mamiellaceae</taxon>
        <taxon>Micromonas</taxon>
    </lineage>
</organism>
<dbReference type="Proteomes" id="UP000001876">
    <property type="component" value="Unassembled WGS sequence"/>
</dbReference>
<keyword evidence="3" id="KW-1185">Reference proteome</keyword>
<dbReference type="EMBL" id="GG663737">
    <property type="protein sequence ID" value="EEH58417.1"/>
    <property type="molecule type" value="Genomic_DNA"/>
</dbReference>
<proteinExistence type="predicted"/>
<gene>
    <name evidence="2" type="ORF">MICPUCDRAFT_56171</name>
</gene>
<protein>
    <submittedName>
        <fullName evidence="2">Predicted protein</fullName>
    </submittedName>
</protein>
<accession>C1MP74</accession>
<dbReference type="GeneID" id="9682211"/>
<evidence type="ECO:0000256" key="1">
    <source>
        <dbReference type="SAM" id="MobiDB-lite"/>
    </source>
</evidence>
<evidence type="ECO:0000313" key="3">
    <source>
        <dbReference type="Proteomes" id="UP000001876"/>
    </source>
</evidence>
<sequence>MDSEEDATRREVEVTLLAVAPSPTGGDDVEEILGVTDLERDPTKRERRCVRSSVGPQAGRRVRLRIPPSGGRVASVSIARRDVVALVRVGDLSLRAEIKPPLPTDHRADDPPIERQLGSLKADGVAVQLRFARRRRDDAAGETEAGDDGGARSTTTTTTTTTFEYEIIDGAFTADELTMEGIDALHAAGEVAATSARDAAALPQPTARTARSEEIWLPRKLKPDDEGYDERNPEKIAYDPRGKDRIEELLFETRQMAERHERDGRDWCGPLRAKINAKLKKLHALRARAGFIRELRKRLGNANEVVTEEMVRVLKATAIVQQVKHTVDGKVSSVEKEKQVTDGGEAFFDELGVDVDDLEGKTSSELLADLGVTQRACLRAQESANAMHDEITQRYELDRYESGVETRDVLENGVRRVDMEAILGRRAEKEDVDKTLEIPLVERMKLVGGYDVEQMKQDGTFVALPRLADVTGEEAWGLNIDVDE</sequence>